<dbReference type="EMBL" id="BPLR01002688">
    <property type="protein sequence ID" value="GIX76682.1"/>
    <property type="molecule type" value="Genomic_DNA"/>
</dbReference>
<name>A0AAV4MW19_CAEEX</name>
<organism evidence="1 2">
    <name type="scientific">Caerostris extrusa</name>
    <name type="common">Bark spider</name>
    <name type="synonym">Caerostris bankana</name>
    <dbReference type="NCBI Taxonomy" id="172846"/>
    <lineage>
        <taxon>Eukaryota</taxon>
        <taxon>Metazoa</taxon>
        <taxon>Ecdysozoa</taxon>
        <taxon>Arthropoda</taxon>
        <taxon>Chelicerata</taxon>
        <taxon>Arachnida</taxon>
        <taxon>Araneae</taxon>
        <taxon>Araneomorphae</taxon>
        <taxon>Entelegynae</taxon>
        <taxon>Araneoidea</taxon>
        <taxon>Araneidae</taxon>
        <taxon>Caerostris</taxon>
    </lineage>
</organism>
<sequence length="236" mass="25443">NFCDVNYVNEDNGIAFQENFVNSYKEGAQYAQYSIDPCSSSGTYAQILQNGAHSESVPSSVESPSASGNVMSLHEDSVDSHHSQVQEANDTLEPIALDLQQVSIIHHNIPSLGTYPIILDRNSLAALISGSRDGSFTLDVSNLPRTLLSSQNISQRAVVMPEQAQFLTSDASIPNLSQNILSPMLSQKDLTSMISSPSTSTTSVSSGVGTHFLLITSICLHKSMRLKCLNPLQMPV</sequence>
<evidence type="ECO:0000313" key="2">
    <source>
        <dbReference type="Proteomes" id="UP001054945"/>
    </source>
</evidence>
<dbReference type="Proteomes" id="UP001054945">
    <property type="component" value="Unassembled WGS sequence"/>
</dbReference>
<protein>
    <submittedName>
        <fullName evidence="1">PR domain zinc finger protein 10</fullName>
    </submittedName>
</protein>
<keyword evidence="2" id="KW-1185">Reference proteome</keyword>
<comment type="caution">
    <text evidence="1">The sequence shown here is derived from an EMBL/GenBank/DDBJ whole genome shotgun (WGS) entry which is preliminary data.</text>
</comment>
<gene>
    <name evidence="1" type="primary">PRDM10</name>
    <name evidence="1" type="ORF">CEXT_770002</name>
</gene>
<proteinExistence type="predicted"/>
<dbReference type="AlphaFoldDB" id="A0AAV4MW19"/>
<reference evidence="1 2" key="1">
    <citation type="submission" date="2021-06" db="EMBL/GenBank/DDBJ databases">
        <title>Caerostris extrusa draft genome.</title>
        <authorList>
            <person name="Kono N."/>
            <person name="Arakawa K."/>
        </authorList>
    </citation>
    <scope>NUCLEOTIDE SEQUENCE [LARGE SCALE GENOMIC DNA]</scope>
</reference>
<evidence type="ECO:0000313" key="1">
    <source>
        <dbReference type="EMBL" id="GIX76682.1"/>
    </source>
</evidence>
<feature type="non-terminal residue" evidence="1">
    <location>
        <position position="1"/>
    </location>
</feature>
<accession>A0AAV4MW19</accession>